<keyword evidence="3" id="KW-1185">Reference proteome</keyword>
<sequence>MNRELSSIFLALSLCALPLTQAQVENQIDRYEANAAPMVEFEIHQTIEPIYPPYLKNVGYEDGSATLAIVINQFGELEDYLLLEATHIQFGQAVEKVLPKWKFSAPLVNGETAAIASKLKVNFKRGQGVVYESFGYYSLENKFINMMNRSDFYRIYTLDELDRIPIPTKIEKPLFHTELLEDRDLVTAVFEFYIDTEGRVRIPTLREADDKVDERLLIIAQNAISQWRFEPPQRKGKAVVAKAAQPFHFRPVNEK</sequence>
<dbReference type="RefSeq" id="WP_200354603.1">
    <property type="nucleotide sequence ID" value="NZ_JAENIL010000008.1"/>
</dbReference>
<comment type="caution">
    <text evidence="2">The sequence shown here is derived from an EMBL/GenBank/DDBJ whole genome shotgun (WGS) entry which is preliminary data.</text>
</comment>
<dbReference type="Proteomes" id="UP000617628">
    <property type="component" value="Unassembled WGS sequence"/>
</dbReference>
<name>A0A934RWC4_9BACT</name>
<dbReference type="EMBL" id="JAENIL010000008">
    <property type="protein sequence ID" value="MBK1876389.1"/>
    <property type="molecule type" value="Genomic_DNA"/>
</dbReference>
<gene>
    <name evidence="2" type="ORF">JIN87_05880</name>
</gene>
<keyword evidence="1" id="KW-0732">Signal</keyword>
<dbReference type="Gene3D" id="3.30.1150.10">
    <property type="match status" value="2"/>
</dbReference>
<feature type="signal peptide" evidence="1">
    <location>
        <begin position="1"/>
        <end position="22"/>
    </location>
</feature>
<proteinExistence type="predicted"/>
<accession>A0A934RWC4</accession>
<dbReference type="AlphaFoldDB" id="A0A934RWC4"/>
<reference evidence="2" key="1">
    <citation type="submission" date="2021-01" db="EMBL/GenBank/DDBJ databases">
        <title>Modified the classification status of verrucomicrobia.</title>
        <authorList>
            <person name="Feng X."/>
        </authorList>
    </citation>
    <scope>NUCLEOTIDE SEQUENCE</scope>
    <source>
        <strain evidence="2">KCTC 13126</strain>
    </source>
</reference>
<evidence type="ECO:0000256" key="1">
    <source>
        <dbReference type="SAM" id="SignalP"/>
    </source>
</evidence>
<protein>
    <submittedName>
        <fullName evidence="2">Energy transducer TonB</fullName>
    </submittedName>
</protein>
<feature type="chain" id="PRO_5037266969" evidence="1">
    <location>
        <begin position="23"/>
        <end position="255"/>
    </location>
</feature>
<dbReference type="SUPFAM" id="SSF74653">
    <property type="entry name" value="TolA/TonB C-terminal domain"/>
    <property type="match status" value="1"/>
</dbReference>
<organism evidence="2 3">
    <name type="scientific">Pelagicoccus mobilis</name>
    <dbReference type="NCBI Taxonomy" id="415221"/>
    <lineage>
        <taxon>Bacteria</taxon>
        <taxon>Pseudomonadati</taxon>
        <taxon>Verrucomicrobiota</taxon>
        <taxon>Opitutia</taxon>
        <taxon>Puniceicoccales</taxon>
        <taxon>Pelagicoccaceae</taxon>
        <taxon>Pelagicoccus</taxon>
    </lineage>
</organism>
<evidence type="ECO:0000313" key="2">
    <source>
        <dbReference type="EMBL" id="MBK1876389.1"/>
    </source>
</evidence>
<evidence type="ECO:0000313" key="3">
    <source>
        <dbReference type="Proteomes" id="UP000617628"/>
    </source>
</evidence>